<evidence type="ECO:0000259" key="5">
    <source>
        <dbReference type="Pfam" id="PF00656"/>
    </source>
</evidence>
<evidence type="ECO:0000256" key="3">
    <source>
        <dbReference type="ARBA" id="ARBA00022807"/>
    </source>
</evidence>
<keyword evidence="3" id="KW-0645">Protease</keyword>
<keyword evidence="7" id="KW-1185">Reference proteome</keyword>
<dbReference type="Gene3D" id="3.40.50.12660">
    <property type="match status" value="1"/>
</dbReference>
<keyword evidence="3" id="KW-0378">Hydrolase</keyword>
<dbReference type="EMBL" id="BFAD01000009">
    <property type="protein sequence ID" value="GBE86170.1"/>
    <property type="molecule type" value="Genomic_DNA"/>
</dbReference>
<dbReference type="GO" id="GO:0004197">
    <property type="term" value="F:cysteine-type endopeptidase activity"/>
    <property type="evidence" value="ECO:0007669"/>
    <property type="project" value="InterPro"/>
</dbReference>
<accession>A0A401GVF2</accession>
<dbReference type="FunCoup" id="A0A401GVF2">
    <property type="interactions" value="357"/>
</dbReference>
<gene>
    <name evidence="6" type="ORF">SCP_0900470</name>
</gene>
<sequence length="454" mass="51190">MWEEEHHPHHHQHHHHYEDEYVVSDGPAYSLAAAMPEPTSRPREYIEYPSAYAPPAERYRDYAPPSVPATSLEYSEYSEHHHHHHPHNAEGDYAPPPLYPEYGQYAPPPGPPPPRDYLPPSGPPGDYSTYTPPDGPPPRPPVEHQHFGPVFQDENGNDRLLHFQYSQCTGKRKALCIGINYIGQSAELKGCINDAHNVRRFLCEDYGYQDADIVMLTDDSSNPRSIPTKENMIEAMQWLISNAQPHDALFFHYSGHGGQTKDLNGDEDGYDDVIYPVDFQENGPLVDDMLHDILVKPLPPGCRLTTIFDSCHSGTALDLPYIYNHYGKIKEPDLEQEASQGLLAAFADRGFAHAFSSTNEFMDRDRRLLQTKTSPADVISWSGCKDSQTSADTFEAGQATGAMSYAFMTSLRQNRHQSYQQLLVNVRGMLAQHYNQTPQLSSSHPMDTSLLFIC</sequence>
<dbReference type="InterPro" id="IPR050452">
    <property type="entry name" value="Metacaspase"/>
</dbReference>
<keyword evidence="3" id="KW-0788">Thiol protease</keyword>
<dbReference type="Pfam" id="PF00656">
    <property type="entry name" value="Peptidase_C14"/>
    <property type="match status" value="1"/>
</dbReference>
<evidence type="ECO:0000256" key="1">
    <source>
        <dbReference type="ARBA" id="ARBA00009005"/>
    </source>
</evidence>
<dbReference type="OrthoDB" id="3223806at2759"/>
<dbReference type="PANTHER" id="PTHR48104">
    <property type="entry name" value="METACASPASE-4"/>
    <property type="match status" value="1"/>
</dbReference>
<protein>
    <submittedName>
        <fullName evidence="6">Metacaspase-1</fullName>
    </submittedName>
</protein>
<dbReference type="PANTHER" id="PTHR48104:SF30">
    <property type="entry name" value="METACASPASE-1"/>
    <property type="match status" value="1"/>
</dbReference>
<keyword evidence="2" id="KW-0053">Apoptosis</keyword>
<feature type="compositionally biased region" description="Pro residues" evidence="4">
    <location>
        <begin position="106"/>
        <end position="123"/>
    </location>
</feature>
<feature type="region of interest" description="Disordered" evidence="4">
    <location>
        <begin position="76"/>
        <end position="155"/>
    </location>
</feature>
<dbReference type="InterPro" id="IPR029030">
    <property type="entry name" value="Caspase-like_dom_sf"/>
</dbReference>
<dbReference type="RefSeq" id="XP_027617083.1">
    <property type="nucleotide sequence ID" value="XM_027761282.1"/>
</dbReference>
<feature type="domain" description="Peptidase C14 caspase" evidence="5">
    <location>
        <begin position="171"/>
        <end position="445"/>
    </location>
</feature>
<organism evidence="6 7">
    <name type="scientific">Sparassis crispa</name>
    <dbReference type="NCBI Taxonomy" id="139825"/>
    <lineage>
        <taxon>Eukaryota</taxon>
        <taxon>Fungi</taxon>
        <taxon>Dikarya</taxon>
        <taxon>Basidiomycota</taxon>
        <taxon>Agaricomycotina</taxon>
        <taxon>Agaricomycetes</taxon>
        <taxon>Polyporales</taxon>
        <taxon>Sparassidaceae</taxon>
        <taxon>Sparassis</taxon>
    </lineage>
</organism>
<dbReference type="GO" id="GO:0006915">
    <property type="term" value="P:apoptotic process"/>
    <property type="evidence" value="ECO:0007669"/>
    <property type="project" value="UniProtKB-KW"/>
</dbReference>
<comment type="caution">
    <text evidence="6">The sequence shown here is derived from an EMBL/GenBank/DDBJ whole genome shotgun (WGS) entry which is preliminary data.</text>
</comment>
<evidence type="ECO:0000256" key="4">
    <source>
        <dbReference type="SAM" id="MobiDB-lite"/>
    </source>
</evidence>
<evidence type="ECO:0000313" key="6">
    <source>
        <dbReference type="EMBL" id="GBE86170.1"/>
    </source>
</evidence>
<reference evidence="6 7" key="1">
    <citation type="journal article" date="2018" name="Sci. Rep.">
        <title>Genome sequence of the cauliflower mushroom Sparassis crispa (Hanabiratake) and its association with beneficial usage.</title>
        <authorList>
            <person name="Kiyama R."/>
            <person name="Furutani Y."/>
            <person name="Kawaguchi K."/>
            <person name="Nakanishi T."/>
        </authorList>
    </citation>
    <scope>NUCLEOTIDE SEQUENCE [LARGE SCALE GENOMIC DNA]</scope>
</reference>
<dbReference type="GO" id="GO:0006508">
    <property type="term" value="P:proteolysis"/>
    <property type="evidence" value="ECO:0007669"/>
    <property type="project" value="InterPro"/>
</dbReference>
<evidence type="ECO:0000313" key="7">
    <source>
        <dbReference type="Proteomes" id="UP000287166"/>
    </source>
</evidence>
<dbReference type="GeneID" id="38783087"/>
<name>A0A401GVF2_9APHY</name>
<comment type="similarity">
    <text evidence="1">Belongs to the peptidase C14B family.</text>
</comment>
<dbReference type="Proteomes" id="UP000287166">
    <property type="component" value="Unassembled WGS sequence"/>
</dbReference>
<dbReference type="GO" id="GO:0005737">
    <property type="term" value="C:cytoplasm"/>
    <property type="evidence" value="ECO:0007669"/>
    <property type="project" value="TreeGrafter"/>
</dbReference>
<dbReference type="InParanoid" id="A0A401GVF2"/>
<dbReference type="InterPro" id="IPR011600">
    <property type="entry name" value="Pept_C14_caspase"/>
</dbReference>
<proteinExistence type="inferred from homology"/>
<dbReference type="SUPFAM" id="SSF52129">
    <property type="entry name" value="Caspase-like"/>
    <property type="match status" value="1"/>
</dbReference>
<evidence type="ECO:0000256" key="2">
    <source>
        <dbReference type="ARBA" id="ARBA00022703"/>
    </source>
</evidence>
<dbReference type="AlphaFoldDB" id="A0A401GVF2"/>